<keyword evidence="7" id="KW-1185">Reference proteome</keyword>
<evidence type="ECO:0000256" key="3">
    <source>
        <dbReference type="ARBA" id="ARBA00023163"/>
    </source>
</evidence>
<dbReference type="PROSITE" id="PS50977">
    <property type="entry name" value="HTH_TETR_2"/>
    <property type="match status" value="1"/>
</dbReference>
<name>A0A372MB71_9ACTN</name>
<protein>
    <submittedName>
        <fullName evidence="6">TetR/AcrR family transcriptional regulator</fullName>
    </submittedName>
</protein>
<dbReference type="SUPFAM" id="SSF46689">
    <property type="entry name" value="Homeodomain-like"/>
    <property type="match status" value="1"/>
</dbReference>
<evidence type="ECO:0000259" key="5">
    <source>
        <dbReference type="PROSITE" id="PS50977"/>
    </source>
</evidence>
<evidence type="ECO:0000256" key="1">
    <source>
        <dbReference type="ARBA" id="ARBA00023015"/>
    </source>
</evidence>
<dbReference type="Proteomes" id="UP000263094">
    <property type="component" value="Unassembled WGS sequence"/>
</dbReference>
<evidence type="ECO:0000313" key="6">
    <source>
        <dbReference type="EMBL" id="RFU88166.1"/>
    </source>
</evidence>
<dbReference type="RefSeq" id="WP_128554380.1">
    <property type="nucleotide sequence ID" value="NZ_QUAK01000016.1"/>
</dbReference>
<dbReference type="InterPro" id="IPR009057">
    <property type="entry name" value="Homeodomain-like_sf"/>
</dbReference>
<dbReference type="Gene3D" id="1.10.357.10">
    <property type="entry name" value="Tetracycline Repressor, domain 2"/>
    <property type="match status" value="1"/>
</dbReference>
<feature type="domain" description="HTH tetR-type" evidence="5">
    <location>
        <begin position="5"/>
        <end position="65"/>
    </location>
</feature>
<feature type="DNA-binding region" description="H-T-H motif" evidence="4">
    <location>
        <begin position="28"/>
        <end position="47"/>
    </location>
</feature>
<dbReference type="OrthoDB" id="3218408at2"/>
<dbReference type="PANTHER" id="PTHR47506:SF6">
    <property type="entry name" value="HTH-TYPE TRANSCRIPTIONAL REPRESSOR NEMR"/>
    <property type="match status" value="1"/>
</dbReference>
<sequence length="185" mass="20945">MGVTRTPRARWIEEGLRALATGGPGAVRVEVLAQALGVSKGGFYGYFRNREALLTEMLDAWEREVTEGVIEQVERGAGDERARLDRLFTLVAESDGVLTGTTLDLAVRDWARRDEAVAERLRRVDNRRMDYLRSLFRALCEDEGDVEARCLLTFALRIGNPFIVADHPGRTRAEVLEQTRNWLLR</sequence>
<dbReference type="GO" id="GO:0003677">
    <property type="term" value="F:DNA binding"/>
    <property type="evidence" value="ECO:0007669"/>
    <property type="project" value="UniProtKB-UniRule"/>
</dbReference>
<dbReference type="Pfam" id="PF00440">
    <property type="entry name" value="TetR_N"/>
    <property type="match status" value="1"/>
</dbReference>
<keyword evidence="3" id="KW-0804">Transcription</keyword>
<gene>
    <name evidence="6" type="ORF">DY218_03375</name>
</gene>
<dbReference type="PANTHER" id="PTHR47506">
    <property type="entry name" value="TRANSCRIPTIONAL REGULATORY PROTEIN"/>
    <property type="match status" value="1"/>
</dbReference>
<evidence type="ECO:0000313" key="7">
    <source>
        <dbReference type="Proteomes" id="UP000263094"/>
    </source>
</evidence>
<keyword evidence="1" id="KW-0805">Transcription regulation</keyword>
<accession>A0A372MB71</accession>
<dbReference type="EMBL" id="QUAK01000016">
    <property type="protein sequence ID" value="RFU88166.1"/>
    <property type="molecule type" value="Genomic_DNA"/>
</dbReference>
<proteinExistence type="predicted"/>
<dbReference type="InterPro" id="IPR001647">
    <property type="entry name" value="HTH_TetR"/>
</dbReference>
<dbReference type="AlphaFoldDB" id="A0A372MB71"/>
<organism evidence="6 7">
    <name type="scientific">Streptomyces triticagri</name>
    <dbReference type="NCBI Taxonomy" id="2293568"/>
    <lineage>
        <taxon>Bacteria</taxon>
        <taxon>Bacillati</taxon>
        <taxon>Actinomycetota</taxon>
        <taxon>Actinomycetes</taxon>
        <taxon>Kitasatosporales</taxon>
        <taxon>Streptomycetaceae</taxon>
        <taxon>Streptomyces</taxon>
    </lineage>
</organism>
<keyword evidence="2 4" id="KW-0238">DNA-binding</keyword>
<evidence type="ECO:0000256" key="4">
    <source>
        <dbReference type="PROSITE-ProRule" id="PRU00335"/>
    </source>
</evidence>
<evidence type="ECO:0000256" key="2">
    <source>
        <dbReference type="ARBA" id="ARBA00023125"/>
    </source>
</evidence>
<reference evidence="6 7" key="1">
    <citation type="submission" date="2018-08" db="EMBL/GenBank/DDBJ databases">
        <title>Isolation, diversity and antifungal activity of Actinobacteria from wheat.</title>
        <authorList>
            <person name="Han C."/>
        </authorList>
    </citation>
    <scope>NUCLEOTIDE SEQUENCE [LARGE SCALE GENOMIC DNA]</scope>
    <source>
        <strain evidence="6 7">NEAU-YY421</strain>
    </source>
</reference>
<comment type="caution">
    <text evidence="6">The sequence shown here is derived from an EMBL/GenBank/DDBJ whole genome shotgun (WGS) entry which is preliminary data.</text>
</comment>